<sequence length="92" mass="10613">METNKKTLFSDFNPVTKAAWMEKVNVDLKGADFNRKLVWKNLNKLEFQPFYNTEDALEYLPNTNQNSQNLINYRAICVASAEDGNKKCFKSG</sequence>
<evidence type="ECO:0008006" key="3">
    <source>
        <dbReference type="Google" id="ProtNLM"/>
    </source>
</evidence>
<name>A0ABY9XQH3_9FLAO</name>
<organism evidence="1 2">
    <name type="scientific">Thalassobellus suaedae</name>
    <dbReference type="NCBI Taxonomy" id="3074124"/>
    <lineage>
        <taxon>Bacteria</taxon>
        <taxon>Pseudomonadati</taxon>
        <taxon>Bacteroidota</taxon>
        <taxon>Flavobacteriia</taxon>
        <taxon>Flavobacteriales</taxon>
        <taxon>Flavobacteriaceae</taxon>
        <taxon>Thalassobellus</taxon>
    </lineage>
</organism>
<gene>
    <name evidence="1" type="ORF">RHP51_13505</name>
</gene>
<dbReference type="EMBL" id="CP134537">
    <property type="protein sequence ID" value="WNH08171.1"/>
    <property type="molecule type" value="Genomic_DNA"/>
</dbReference>
<protein>
    <recommendedName>
        <fullName evidence="3">Methylmalonyl-CoA mutase small subunit</fullName>
    </recommendedName>
</protein>
<evidence type="ECO:0000313" key="2">
    <source>
        <dbReference type="Proteomes" id="UP001302806"/>
    </source>
</evidence>
<reference evidence="1 2" key="1">
    <citation type="submission" date="2023-09" db="EMBL/GenBank/DDBJ databases">
        <title>Thalassobella suaedae gen. nov., sp. nov., a marine bacterium of the family Flavobacteriaceae isolated from a halophyte Suaeda japonica.</title>
        <authorList>
            <person name="Lee S.Y."/>
            <person name="Hwang C.Y."/>
        </authorList>
    </citation>
    <scope>NUCLEOTIDE SEQUENCE [LARGE SCALE GENOMIC DNA]</scope>
    <source>
        <strain evidence="1 2">HL-DH14</strain>
    </source>
</reference>
<dbReference type="Proteomes" id="UP001302806">
    <property type="component" value="Chromosome"/>
</dbReference>
<dbReference type="SUPFAM" id="SSF51703">
    <property type="entry name" value="Cobalamin (vitamin B12)-dependent enzymes"/>
    <property type="match status" value="1"/>
</dbReference>
<dbReference type="RefSeq" id="WP_415864915.1">
    <property type="nucleotide sequence ID" value="NZ_CP134537.1"/>
</dbReference>
<evidence type="ECO:0000313" key="1">
    <source>
        <dbReference type="EMBL" id="WNH08171.1"/>
    </source>
</evidence>
<accession>A0ABY9XQH3</accession>
<proteinExistence type="predicted"/>
<dbReference type="InterPro" id="IPR016176">
    <property type="entry name" value="Cbl-dep_enz_cat"/>
</dbReference>